<accession>A0AAV1CVE4</accession>
<dbReference type="PANTHER" id="PTHR31549:SF277">
    <property type="entry name" value="OS08G0167400 PROTEIN"/>
    <property type="match status" value="1"/>
</dbReference>
<protein>
    <submittedName>
        <fullName evidence="2">OLC1v1035093C1</fullName>
    </submittedName>
</protein>
<keyword evidence="1" id="KW-0472">Membrane</keyword>
<organism evidence="2 3">
    <name type="scientific">Oldenlandia corymbosa var. corymbosa</name>
    <dbReference type="NCBI Taxonomy" id="529605"/>
    <lineage>
        <taxon>Eukaryota</taxon>
        <taxon>Viridiplantae</taxon>
        <taxon>Streptophyta</taxon>
        <taxon>Embryophyta</taxon>
        <taxon>Tracheophyta</taxon>
        <taxon>Spermatophyta</taxon>
        <taxon>Magnoliopsida</taxon>
        <taxon>eudicotyledons</taxon>
        <taxon>Gunneridae</taxon>
        <taxon>Pentapetalae</taxon>
        <taxon>asterids</taxon>
        <taxon>lamiids</taxon>
        <taxon>Gentianales</taxon>
        <taxon>Rubiaceae</taxon>
        <taxon>Rubioideae</taxon>
        <taxon>Spermacoceae</taxon>
        <taxon>Hedyotis-Oldenlandia complex</taxon>
        <taxon>Oldenlandia</taxon>
    </lineage>
</organism>
<dbReference type="Proteomes" id="UP001161247">
    <property type="component" value="Chromosome 3"/>
</dbReference>
<gene>
    <name evidence="2" type="ORF">OLC1_LOCUS8652</name>
</gene>
<dbReference type="EMBL" id="OX459120">
    <property type="protein sequence ID" value="CAI9098447.1"/>
    <property type="molecule type" value="Genomic_DNA"/>
</dbReference>
<dbReference type="Pfam" id="PF03140">
    <property type="entry name" value="DUF247"/>
    <property type="match status" value="1"/>
</dbReference>
<dbReference type="InterPro" id="IPR004158">
    <property type="entry name" value="DUF247_pln"/>
</dbReference>
<evidence type="ECO:0000313" key="3">
    <source>
        <dbReference type="Proteomes" id="UP001161247"/>
    </source>
</evidence>
<evidence type="ECO:0000313" key="2">
    <source>
        <dbReference type="EMBL" id="CAI9098447.1"/>
    </source>
</evidence>
<evidence type="ECO:0000256" key="1">
    <source>
        <dbReference type="SAM" id="Phobius"/>
    </source>
</evidence>
<dbReference type="AlphaFoldDB" id="A0AAV1CVE4"/>
<keyword evidence="1" id="KW-0812">Transmembrane</keyword>
<sequence>MKPEAYAPQFVGLGPYHHFRPEVQNMTIFKNDLVRTSFYLFDKERFKPFSRCLKESSSDLANTFRSWYDEQLLLHLSPMMLSWIAVLDVVFLWSFIREYYRKQNSKDSSWHGLLAEFELDPEKLVPDLFMLENQIPTELIGRTLQSSVLTMSSENDDLRSDDVKAMAMFLFFCLENSPIVVLLRFPDKDHLEDIVGELMPPISKHILDIMCQIILKDHDITEKAEKPNRIDG</sequence>
<keyword evidence="1" id="KW-1133">Transmembrane helix</keyword>
<reference evidence="2" key="1">
    <citation type="submission" date="2023-03" db="EMBL/GenBank/DDBJ databases">
        <authorList>
            <person name="Julca I."/>
        </authorList>
    </citation>
    <scope>NUCLEOTIDE SEQUENCE</scope>
</reference>
<keyword evidence="3" id="KW-1185">Reference proteome</keyword>
<name>A0AAV1CVE4_OLDCO</name>
<dbReference type="PANTHER" id="PTHR31549">
    <property type="entry name" value="PROTEIN, PUTATIVE (DUF247)-RELATED-RELATED"/>
    <property type="match status" value="1"/>
</dbReference>
<proteinExistence type="predicted"/>
<feature type="transmembrane region" description="Helical" evidence="1">
    <location>
        <begin position="72"/>
        <end position="96"/>
    </location>
</feature>